<sequence length="522" mass="55663">MKRVIAALAGFALPAIVGAYVALAPVGGSLAPLDRVAARIAEAAGRDVAVAGFLMLGLLLAAAAALLIGWSGGQETGEEESGEEPREAEADERGALLLTREIEQEEEGALTAAAAPVPPPIVLVRKPRDPARDWFADTSWLGGLPRLGERAWPRDTNGAPLPFAAQVDLAHLAAAAPVAGLPTTGSLAFFLGAGAVVFVPAGAHDFSDPPSDLPPAFDEGGAAFPSRVTRLTRWFFPFWPIDLLPLDLPAPHDPTGGTATQGSMEEAVALQLQRRVSMRDHPFYAAGVGAPVEALWWHSVSHLADQLHEALDACSRPLAVQRAALDRKRAAVAQLQADPAISHEAVAHARQAAADAAEELAEAQDLCAALPDMAEAVDRFVQGREPWSQLTADELEVVADILAEVHERFGELVRYHVPGSLAQLATLSLRAMVAGPAEALAAVPREVLERINRDYRLPPVHQHLMFAELGTDQIEGLHLLQLGYDDMMEWNWAEGGVYRFRIDAADLAAGNWGAARLTFHDQ</sequence>
<comment type="caution">
    <text evidence="2">The sequence shown here is derived from an EMBL/GenBank/DDBJ whole genome shotgun (WGS) entry which is preliminary data.</text>
</comment>
<keyword evidence="1" id="KW-0812">Transmembrane</keyword>
<proteinExistence type="predicted"/>
<dbReference type="AlphaFoldDB" id="A0A7X4K9E4"/>
<dbReference type="InterPro" id="IPR015315">
    <property type="entry name" value="DUF1963"/>
</dbReference>
<keyword evidence="1" id="KW-1133">Transmembrane helix</keyword>
<reference evidence="2 3" key="1">
    <citation type="submission" date="2019-12" db="EMBL/GenBank/DDBJ databases">
        <authorList>
            <person name="Feng G."/>
            <person name="Zhu H."/>
        </authorList>
    </citation>
    <scope>NUCLEOTIDE SEQUENCE [LARGE SCALE GENOMIC DNA]</scope>
    <source>
        <strain evidence="2 3">FGD1</strain>
    </source>
</reference>
<dbReference type="EMBL" id="WVTD01000031">
    <property type="protein sequence ID" value="MYM00166.1"/>
    <property type="molecule type" value="Genomic_DNA"/>
</dbReference>
<dbReference type="Gene3D" id="2.30.320.10">
    <property type="entry name" value="YwqG-like"/>
    <property type="match status" value="2"/>
</dbReference>
<keyword evidence="3" id="KW-1185">Reference proteome</keyword>
<organism evidence="2 3">
    <name type="scientific">Novosphingobium silvae</name>
    <dbReference type="NCBI Taxonomy" id="2692619"/>
    <lineage>
        <taxon>Bacteria</taxon>
        <taxon>Pseudomonadati</taxon>
        <taxon>Pseudomonadota</taxon>
        <taxon>Alphaproteobacteria</taxon>
        <taxon>Sphingomonadales</taxon>
        <taxon>Sphingomonadaceae</taxon>
        <taxon>Novosphingobium</taxon>
    </lineage>
</organism>
<evidence type="ECO:0000313" key="3">
    <source>
        <dbReference type="Proteomes" id="UP000465810"/>
    </source>
</evidence>
<dbReference type="RefSeq" id="WP_160987435.1">
    <property type="nucleotide sequence ID" value="NZ_WVTD01000031.1"/>
</dbReference>
<feature type="transmembrane region" description="Helical" evidence="1">
    <location>
        <begin position="47"/>
        <end position="68"/>
    </location>
</feature>
<dbReference type="Pfam" id="PF09234">
    <property type="entry name" value="DUF1963"/>
    <property type="match status" value="1"/>
</dbReference>
<gene>
    <name evidence="2" type="ORF">GR702_20650</name>
</gene>
<dbReference type="Proteomes" id="UP000465810">
    <property type="component" value="Unassembled WGS sequence"/>
</dbReference>
<dbReference type="SUPFAM" id="SSF103032">
    <property type="entry name" value="Hypothetical protein YwqG"/>
    <property type="match status" value="1"/>
</dbReference>
<dbReference type="InterPro" id="IPR035948">
    <property type="entry name" value="YwqG-like_sf"/>
</dbReference>
<protein>
    <submittedName>
        <fullName evidence="2">DUF1963 domain-containing protein</fullName>
    </submittedName>
</protein>
<keyword evidence="1" id="KW-0472">Membrane</keyword>
<name>A0A7X4K9E4_9SPHN</name>
<accession>A0A7X4K9E4</accession>
<evidence type="ECO:0000313" key="2">
    <source>
        <dbReference type="EMBL" id="MYM00166.1"/>
    </source>
</evidence>
<evidence type="ECO:0000256" key="1">
    <source>
        <dbReference type="SAM" id="Phobius"/>
    </source>
</evidence>